<evidence type="ECO:0000256" key="1">
    <source>
        <dbReference type="SAM" id="MobiDB-lite"/>
    </source>
</evidence>
<gene>
    <name evidence="2" type="ORF">EV207_16215</name>
</gene>
<name>A0A4R2NE99_9BACL</name>
<sequence>MSDENKKKPKTIHVDKLHIKANEIVIHHEGEAAQGGPRPNEQQQENMQQPPIQRDFWGFPIYRQEEQAEPEVQEVQDGQEENANVNEEENAGENQEANQEGNQEGNQEENRPPFGGSWI</sequence>
<evidence type="ECO:0000313" key="3">
    <source>
        <dbReference type="Proteomes" id="UP000295416"/>
    </source>
</evidence>
<accession>A0A4R2NE99</accession>
<protein>
    <submittedName>
        <fullName evidence="2">Uncharacterized protein</fullName>
    </submittedName>
</protein>
<feature type="compositionally biased region" description="Acidic residues" evidence="1">
    <location>
        <begin position="67"/>
        <end position="91"/>
    </location>
</feature>
<evidence type="ECO:0000313" key="2">
    <source>
        <dbReference type="EMBL" id="TCP19510.1"/>
    </source>
</evidence>
<dbReference type="RefSeq" id="WP_132748374.1">
    <property type="nucleotide sequence ID" value="NZ_SLXK01000062.1"/>
</dbReference>
<dbReference type="EMBL" id="SLXK01000062">
    <property type="protein sequence ID" value="TCP19510.1"/>
    <property type="molecule type" value="Genomic_DNA"/>
</dbReference>
<comment type="caution">
    <text evidence="2">The sequence shown here is derived from an EMBL/GenBank/DDBJ whole genome shotgun (WGS) entry which is preliminary data.</text>
</comment>
<reference evidence="2 3" key="1">
    <citation type="submission" date="2019-03" db="EMBL/GenBank/DDBJ databases">
        <title>Genomic Encyclopedia of Type Strains, Phase IV (KMG-IV): sequencing the most valuable type-strain genomes for metagenomic binning, comparative biology and taxonomic classification.</title>
        <authorList>
            <person name="Goeker M."/>
        </authorList>
    </citation>
    <scope>NUCLEOTIDE SEQUENCE [LARGE SCALE GENOMIC DNA]</scope>
    <source>
        <strain evidence="2 3">DSM 19377</strain>
    </source>
</reference>
<feature type="region of interest" description="Disordered" evidence="1">
    <location>
        <begin position="24"/>
        <end position="119"/>
    </location>
</feature>
<dbReference type="AlphaFoldDB" id="A0A4R2NE99"/>
<feature type="compositionally biased region" description="Low complexity" evidence="1">
    <location>
        <begin position="92"/>
        <end position="105"/>
    </location>
</feature>
<feature type="compositionally biased region" description="Low complexity" evidence="1">
    <location>
        <begin position="37"/>
        <end position="54"/>
    </location>
</feature>
<dbReference type="Proteomes" id="UP000295416">
    <property type="component" value="Unassembled WGS sequence"/>
</dbReference>
<dbReference type="OrthoDB" id="2991736at2"/>
<keyword evidence="3" id="KW-1185">Reference proteome</keyword>
<proteinExistence type="predicted"/>
<organism evidence="2 3">
    <name type="scientific">Scopulibacillus darangshiensis</name>
    <dbReference type="NCBI Taxonomy" id="442528"/>
    <lineage>
        <taxon>Bacteria</taxon>
        <taxon>Bacillati</taxon>
        <taxon>Bacillota</taxon>
        <taxon>Bacilli</taxon>
        <taxon>Bacillales</taxon>
        <taxon>Sporolactobacillaceae</taxon>
        <taxon>Scopulibacillus</taxon>
    </lineage>
</organism>